<proteinExistence type="predicted"/>
<accession>A0A8S5R5I8</accession>
<dbReference type="EMBL" id="BK015811">
    <property type="protein sequence ID" value="DAE26252.1"/>
    <property type="molecule type" value="Genomic_DNA"/>
</dbReference>
<organism evidence="1">
    <name type="scientific">Siphoviridae sp. ctcMb1</name>
    <dbReference type="NCBI Taxonomy" id="2827276"/>
    <lineage>
        <taxon>Viruses</taxon>
        <taxon>Duplodnaviria</taxon>
        <taxon>Heunggongvirae</taxon>
        <taxon>Uroviricota</taxon>
        <taxon>Caudoviricetes</taxon>
    </lineage>
</organism>
<protein>
    <submittedName>
        <fullName evidence="1">Uncharacterized protein</fullName>
    </submittedName>
</protein>
<reference evidence="1" key="1">
    <citation type="journal article" date="2021" name="Proc. Natl. Acad. Sci. U.S.A.">
        <title>A Catalog of Tens of Thousands of Viruses from Human Metagenomes Reveals Hidden Associations with Chronic Diseases.</title>
        <authorList>
            <person name="Tisza M.J."/>
            <person name="Buck C.B."/>
        </authorList>
    </citation>
    <scope>NUCLEOTIDE SEQUENCE</scope>
    <source>
        <strain evidence="1">CtcMb1</strain>
    </source>
</reference>
<name>A0A8S5R5I8_9CAUD</name>
<sequence length="78" mass="8952">MASLRALAHKLQTALLYHGIKIKINQMQTYSAKNDRMVTKYMVYEYRPDEKPKNVTLLETYQIADVVKLLASLYSDGG</sequence>
<evidence type="ECO:0000313" key="1">
    <source>
        <dbReference type="EMBL" id="DAE26252.1"/>
    </source>
</evidence>